<evidence type="ECO:0000256" key="1">
    <source>
        <dbReference type="SAM" id="SignalP"/>
    </source>
</evidence>
<keyword evidence="1" id="KW-0732">Signal</keyword>
<feature type="signal peptide" evidence="1">
    <location>
        <begin position="1"/>
        <end position="21"/>
    </location>
</feature>
<name>F4XST3_9CYAN</name>
<evidence type="ECO:0008006" key="4">
    <source>
        <dbReference type="Google" id="ProtNLM"/>
    </source>
</evidence>
<feature type="chain" id="PRO_5003321226" description="DUF1460 domain-containing protein" evidence="1">
    <location>
        <begin position="22"/>
        <end position="341"/>
    </location>
</feature>
<dbReference type="Gene3D" id="1.10.3670.10">
    <property type="entry name" value="Putative xylanase like domain"/>
    <property type="match status" value="1"/>
</dbReference>
<dbReference type="InterPro" id="IPR010846">
    <property type="entry name" value="AmiA-like"/>
</dbReference>
<dbReference type="HOGENOM" id="CLU_065574_0_1_3"/>
<sequence length="341" mass="37975">MKKSLRLAAVFYILTCCVASGLVSQATVESESGQLGHKRLITSKLITSTISESLKDRAESLMIAQFPLPEISDPADKKRFEQVMEYAIANHLSERTLPEIMQAIAQQFLGASYKAHLLDQASQETLVITLNEFDCVLFVETILALARGITVKDYSQQTFVNHLRDQRYGDGNLNGYCSRLHYFSQWIDDNQRRGTVKNIALDLGGVSRQKTLNYMSKHRGKYPSLVSDESNYQCIVAMEANLKQTTVNFIPHDQIRKAYNQLQPGDIIGIATTIPGLDVTHTGLVYRTADGNIGFIHASPAGRVTIARDLQRYARHVRHSLGIVVARPVDPAIPSTSNILQ</sequence>
<protein>
    <recommendedName>
        <fullName evidence="4">DUF1460 domain-containing protein</fullName>
    </recommendedName>
</protein>
<dbReference type="RefSeq" id="WP_008185013.1">
    <property type="nucleotide sequence ID" value="NZ_GL890925.1"/>
</dbReference>
<dbReference type="Proteomes" id="UP000003959">
    <property type="component" value="Unassembled WGS sequence"/>
</dbReference>
<accession>F4XST3</accession>
<reference evidence="3" key="1">
    <citation type="journal article" date="2011" name="Proc. Natl. Acad. Sci. U.S.A.">
        <title>Genomic insights into the physiology and ecology of the marine filamentous cyanobacterium Lyngbya majuscula.</title>
        <authorList>
            <person name="Jones A.C."/>
            <person name="Monroe E.A."/>
            <person name="Podell S."/>
            <person name="Hess W.R."/>
            <person name="Klages S."/>
            <person name="Esquenazi E."/>
            <person name="Niessen S."/>
            <person name="Hoover H."/>
            <person name="Rothmann M."/>
            <person name="Lasken R.S."/>
            <person name="Yates J.R.III."/>
            <person name="Reinhardt R."/>
            <person name="Kube M."/>
            <person name="Burkart M.D."/>
            <person name="Allen E.E."/>
            <person name="Dorrestein P.C."/>
            <person name="Gerwick W.H."/>
            <person name="Gerwick L."/>
        </authorList>
    </citation>
    <scope>NUCLEOTIDE SEQUENCE [LARGE SCALE GENOMIC DNA]</scope>
    <source>
        <strain evidence="3">3L</strain>
    </source>
</reference>
<evidence type="ECO:0000313" key="2">
    <source>
        <dbReference type="EMBL" id="EGJ32338.1"/>
    </source>
</evidence>
<evidence type="ECO:0000313" key="3">
    <source>
        <dbReference type="Proteomes" id="UP000003959"/>
    </source>
</evidence>
<keyword evidence="3" id="KW-1185">Reference proteome</keyword>
<dbReference type="SUPFAM" id="SSF54001">
    <property type="entry name" value="Cysteine proteinases"/>
    <property type="match status" value="1"/>
</dbReference>
<organism evidence="2 3">
    <name type="scientific">Moorena producens 3L</name>
    <dbReference type="NCBI Taxonomy" id="489825"/>
    <lineage>
        <taxon>Bacteria</taxon>
        <taxon>Bacillati</taxon>
        <taxon>Cyanobacteriota</taxon>
        <taxon>Cyanophyceae</taxon>
        <taxon>Coleofasciculales</taxon>
        <taxon>Coleofasciculaceae</taxon>
        <taxon>Moorena</taxon>
    </lineage>
</organism>
<dbReference type="Pfam" id="PF07313">
    <property type="entry name" value="AmiA-like"/>
    <property type="match status" value="1"/>
</dbReference>
<dbReference type="EMBL" id="GL890925">
    <property type="protein sequence ID" value="EGJ32338.1"/>
    <property type="molecule type" value="Genomic_DNA"/>
</dbReference>
<dbReference type="OrthoDB" id="557162at2"/>
<proteinExistence type="predicted"/>
<dbReference type="Gene3D" id="2.30.260.10">
    <property type="entry name" value="putative xylanase like domain"/>
    <property type="match status" value="1"/>
</dbReference>
<gene>
    <name evidence="2" type="ORF">LYNGBM3L_24840</name>
</gene>
<dbReference type="InterPro" id="IPR038765">
    <property type="entry name" value="Papain-like_cys_pep_sf"/>
</dbReference>
<dbReference type="AlphaFoldDB" id="F4XST3"/>
<dbReference type="eggNOG" id="COG0657">
    <property type="taxonomic scope" value="Bacteria"/>
</dbReference>